<dbReference type="Proteomes" id="UP000001075">
    <property type="component" value="Unassembled WGS sequence"/>
</dbReference>
<dbReference type="AlphaFoldDB" id="G3I9F5"/>
<name>G3I9F5_CRIGR</name>
<accession>G3I9F5</accession>
<protein>
    <submittedName>
        <fullName evidence="2">Uncharacterized protein</fullName>
    </submittedName>
</protein>
<gene>
    <name evidence="2" type="ORF">I79_020196</name>
</gene>
<evidence type="ECO:0000313" key="2">
    <source>
        <dbReference type="EMBL" id="EGV95415.1"/>
    </source>
</evidence>
<sequence length="74" mass="8142">MFTGGCRLHHQLSITKAEATIYENPQNALQMKTIPQTNPRGLKSSELSQEVGAHSKQELVNKPVGDMGPQRQKG</sequence>
<feature type="region of interest" description="Disordered" evidence="1">
    <location>
        <begin position="36"/>
        <end position="74"/>
    </location>
</feature>
<evidence type="ECO:0000313" key="3">
    <source>
        <dbReference type="Proteomes" id="UP000001075"/>
    </source>
</evidence>
<proteinExistence type="predicted"/>
<dbReference type="InParanoid" id="G3I9F5"/>
<organism evidence="2 3">
    <name type="scientific">Cricetulus griseus</name>
    <name type="common">Chinese hamster</name>
    <name type="synonym">Cricetulus barabensis griseus</name>
    <dbReference type="NCBI Taxonomy" id="10029"/>
    <lineage>
        <taxon>Eukaryota</taxon>
        <taxon>Metazoa</taxon>
        <taxon>Chordata</taxon>
        <taxon>Craniata</taxon>
        <taxon>Vertebrata</taxon>
        <taxon>Euteleostomi</taxon>
        <taxon>Mammalia</taxon>
        <taxon>Eutheria</taxon>
        <taxon>Euarchontoglires</taxon>
        <taxon>Glires</taxon>
        <taxon>Rodentia</taxon>
        <taxon>Myomorpha</taxon>
        <taxon>Muroidea</taxon>
        <taxon>Cricetidae</taxon>
        <taxon>Cricetinae</taxon>
        <taxon>Cricetulus</taxon>
    </lineage>
</organism>
<evidence type="ECO:0000256" key="1">
    <source>
        <dbReference type="SAM" id="MobiDB-lite"/>
    </source>
</evidence>
<reference evidence="3" key="1">
    <citation type="journal article" date="2011" name="Nat. Biotechnol.">
        <title>The genomic sequence of the Chinese hamster ovary (CHO)-K1 cell line.</title>
        <authorList>
            <person name="Xu X."/>
            <person name="Nagarajan H."/>
            <person name="Lewis N.E."/>
            <person name="Pan S."/>
            <person name="Cai Z."/>
            <person name="Liu X."/>
            <person name="Chen W."/>
            <person name="Xie M."/>
            <person name="Wang W."/>
            <person name="Hammond S."/>
            <person name="Andersen M.R."/>
            <person name="Neff N."/>
            <person name="Passarelli B."/>
            <person name="Koh W."/>
            <person name="Fan H.C."/>
            <person name="Wang J."/>
            <person name="Gui Y."/>
            <person name="Lee K.H."/>
            <person name="Betenbaugh M.J."/>
            <person name="Quake S.R."/>
            <person name="Famili I."/>
            <person name="Palsson B.O."/>
            <person name="Wang J."/>
        </authorList>
    </citation>
    <scope>NUCLEOTIDE SEQUENCE [LARGE SCALE GENOMIC DNA]</scope>
    <source>
        <strain evidence="3">CHO K1 cell line</strain>
    </source>
</reference>
<dbReference type="EMBL" id="JH001598">
    <property type="protein sequence ID" value="EGV95415.1"/>
    <property type="molecule type" value="Genomic_DNA"/>
</dbReference>